<organism evidence="1 2">
    <name type="scientific">Pluteus cervinus</name>
    <dbReference type="NCBI Taxonomy" id="181527"/>
    <lineage>
        <taxon>Eukaryota</taxon>
        <taxon>Fungi</taxon>
        <taxon>Dikarya</taxon>
        <taxon>Basidiomycota</taxon>
        <taxon>Agaricomycotina</taxon>
        <taxon>Agaricomycetes</taxon>
        <taxon>Agaricomycetidae</taxon>
        <taxon>Agaricales</taxon>
        <taxon>Pluteineae</taxon>
        <taxon>Pluteaceae</taxon>
        <taxon>Pluteus</taxon>
    </lineage>
</organism>
<protein>
    <submittedName>
        <fullName evidence="1">Uncharacterized protein</fullName>
    </submittedName>
</protein>
<evidence type="ECO:0000313" key="2">
    <source>
        <dbReference type="Proteomes" id="UP000308600"/>
    </source>
</evidence>
<evidence type="ECO:0000313" key="1">
    <source>
        <dbReference type="EMBL" id="TFK67664.1"/>
    </source>
</evidence>
<sequence length="561" mass="62054">MSPNAYTFPQDSDVEATPSYSGYPPLCWGSRAHAALNNYGYPPVDTTVASSSSVRLEDLPVARSSSAPRHGHHNTQGPTNPLVGPRRLPAPLIDETGWTIFEGITMDEVERGDFDLTGLTSLYSAASSTPNHLVRPRLEENLVLPSPSHVPSQARPYHLASARDYTTSTSTAGQATNTGFGMNYGAFTQRPACSQVVERSESSAGDVVGYGDYYSSEYHHHNEVYNATSSLHSQTTVHEPTWGVVEGHQSAQFAARWHYSAQDYYNQNMTTESYDARLPATSYAGYVNAAPIADMGAATGMGAVPSSAGDISWPLGYQPFPNYYSNTSRGQHHSNQSDNTQPSASTAALQTSLEPTSPHRPVVPTRSPGYHPHAPGITRTAIQQELERGDAVHNAAQLSNTIGLPTHAPLSILPPPPQPEYHHTEMSRCIKREYAAGRLNTILLLEQFDVDDLRDFIDPITIDGKKWWICPLALCNTQCKCPSDFKKHLERLDHRRKKDRHECKVCGLTATRQDALDRHKQARGHYTEEERRRGKAKNRRVRGSFRWGDYRDDHPATPRDG</sequence>
<accession>A0ACD3AQT2</accession>
<name>A0ACD3AQT2_9AGAR</name>
<proteinExistence type="predicted"/>
<dbReference type="EMBL" id="ML208370">
    <property type="protein sequence ID" value="TFK67664.1"/>
    <property type="molecule type" value="Genomic_DNA"/>
</dbReference>
<keyword evidence="2" id="KW-1185">Reference proteome</keyword>
<dbReference type="Proteomes" id="UP000308600">
    <property type="component" value="Unassembled WGS sequence"/>
</dbReference>
<reference evidence="1 2" key="1">
    <citation type="journal article" date="2019" name="Nat. Ecol. Evol.">
        <title>Megaphylogeny resolves global patterns of mushroom evolution.</title>
        <authorList>
            <person name="Varga T."/>
            <person name="Krizsan K."/>
            <person name="Foldi C."/>
            <person name="Dima B."/>
            <person name="Sanchez-Garcia M."/>
            <person name="Sanchez-Ramirez S."/>
            <person name="Szollosi G.J."/>
            <person name="Szarkandi J.G."/>
            <person name="Papp V."/>
            <person name="Albert L."/>
            <person name="Andreopoulos W."/>
            <person name="Angelini C."/>
            <person name="Antonin V."/>
            <person name="Barry K.W."/>
            <person name="Bougher N.L."/>
            <person name="Buchanan P."/>
            <person name="Buyck B."/>
            <person name="Bense V."/>
            <person name="Catcheside P."/>
            <person name="Chovatia M."/>
            <person name="Cooper J."/>
            <person name="Damon W."/>
            <person name="Desjardin D."/>
            <person name="Finy P."/>
            <person name="Geml J."/>
            <person name="Haridas S."/>
            <person name="Hughes K."/>
            <person name="Justo A."/>
            <person name="Karasinski D."/>
            <person name="Kautmanova I."/>
            <person name="Kiss B."/>
            <person name="Kocsube S."/>
            <person name="Kotiranta H."/>
            <person name="LaButti K.M."/>
            <person name="Lechner B.E."/>
            <person name="Liimatainen K."/>
            <person name="Lipzen A."/>
            <person name="Lukacs Z."/>
            <person name="Mihaltcheva S."/>
            <person name="Morgado L.N."/>
            <person name="Niskanen T."/>
            <person name="Noordeloos M.E."/>
            <person name="Ohm R.A."/>
            <person name="Ortiz-Santana B."/>
            <person name="Ovrebo C."/>
            <person name="Racz N."/>
            <person name="Riley R."/>
            <person name="Savchenko A."/>
            <person name="Shiryaev A."/>
            <person name="Soop K."/>
            <person name="Spirin V."/>
            <person name="Szebenyi C."/>
            <person name="Tomsovsky M."/>
            <person name="Tulloss R.E."/>
            <person name="Uehling J."/>
            <person name="Grigoriev I.V."/>
            <person name="Vagvolgyi C."/>
            <person name="Papp T."/>
            <person name="Martin F.M."/>
            <person name="Miettinen O."/>
            <person name="Hibbett D.S."/>
            <person name="Nagy L.G."/>
        </authorList>
    </citation>
    <scope>NUCLEOTIDE SEQUENCE [LARGE SCALE GENOMIC DNA]</scope>
    <source>
        <strain evidence="1 2">NL-1719</strain>
    </source>
</reference>
<gene>
    <name evidence="1" type="ORF">BDN72DRAFT_960832</name>
</gene>